<accession>A0AAV3XAH6</accession>
<protein>
    <submittedName>
        <fullName evidence="3">Uncharacterized protein</fullName>
    </submittedName>
</protein>
<keyword evidence="2" id="KW-0812">Transmembrane</keyword>
<dbReference type="RefSeq" id="WP_226579605.1">
    <property type="nucleotide sequence ID" value="NZ_BLAY01000032.1"/>
</dbReference>
<feature type="coiled-coil region" evidence="1">
    <location>
        <begin position="163"/>
        <end position="190"/>
    </location>
</feature>
<feature type="transmembrane region" description="Helical" evidence="2">
    <location>
        <begin position="37"/>
        <end position="64"/>
    </location>
</feature>
<keyword evidence="1" id="KW-0175">Coiled coil</keyword>
<gene>
    <name evidence="3" type="ORF">MiSe_24490</name>
</gene>
<keyword evidence="4" id="KW-1185">Reference proteome</keyword>
<dbReference type="AlphaFoldDB" id="A0AAV3XAH6"/>
<reference evidence="3" key="1">
    <citation type="submission" date="2019-10" db="EMBL/GenBank/DDBJ databases">
        <title>Draft genome sequece of Microseira wollei NIES-4236.</title>
        <authorList>
            <person name="Yamaguchi H."/>
            <person name="Suzuki S."/>
            <person name="Kawachi M."/>
        </authorList>
    </citation>
    <scope>NUCLEOTIDE SEQUENCE</scope>
    <source>
        <strain evidence="3">NIES-4236</strain>
    </source>
</reference>
<name>A0AAV3XAH6_9CYAN</name>
<keyword evidence="2" id="KW-1133">Transmembrane helix</keyword>
<proteinExistence type="predicted"/>
<comment type="caution">
    <text evidence="3">The sequence shown here is derived from an EMBL/GenBank/DDBJ whole genome shotgun (WGS) entry which is preliminary data.</text>
</comment>
<evidence type="ECO:0000256" key="1">
    <source>
        <dbReference type="SAM" id="Coils"/>
    </source>
</evidence>
<sequence>MQSNLQKLYITPEDLKAIAAVSQRDLKAYEQLKYPRLALLVTIGGYVERILLLGWGLIPLGYLIKWKWLRKRQKSLFEEVDKYNTVIKAIEINDQLVAAGNKSASLTDREKLISTLETTRENLMCALKTERILRENRAFIARNQELLASNLAAVQALQVSYEAREYTKLLNEALEAAQAVQGEMKRLESGESDL</sequence>
<dbReference type="Proteomes" id="UP001050975">
    <property type="component" value="Unassembled WGS sequence"/>
</dbReference>
<evidence type="ECO:0000313" key="4">
    <source>
        <dbReference type="Proteomes" id="UP001050975"/>
    </source>
</evidence>
<evidence type="ECO:0000313" key="3">
    <source>
        <dbReference type="EMBL" id="GET37695.1"/>
    </source>
</evidence>
<dbReference type="EMBL" id="BLAY01000032">
    <property type="protein sequence ID" value="GET37695.1"/>
    <property type="molecule type" value="Genomic_DNA"/>
</dbReference>
<organism evidence="3 4">
    <name type="scientific">Microseira wollei NIES-4236</name>
    <dbReference type="NCBI Taxonomy" id="2530354"/>
    <lineage>
        <taxon>Bacteria</taxon>
        <taxon>Bacillati</taxon>
        <taxon>Cyanobacteriota</taxon>
        <taxon>Cyanophyceae</taxon>
        <taxon>Oscillatoriophycideae</taxon>
        <taxon>Aerosakkonematales</taxon>
        <taxon>Aerosakkonemataceae</taxon>
        <taxon>Microseira</taxon>
    </lineage>
</organism>
<keyword evidence="2" id="KW-0472">Membrane</keyword>
<evidence type="ECO:0000256" key="2">
    <source>
        <dbReference type="SAM" id="Phobius"/>
    </source>
</evidence>